<keyword evidence="2" id="KW-1185">Reference proteome</keyword>
<reference evidence="1 2" key="2">
    <citation type="submission" date="2018-11" db="EMBL/GenBank/DDBJ databases">
        <authorList>
            <consortium name="Pathogen Informatics"/>
        </authorList>
    </citation>
    <scope>NUCLEOTIDE SEQUENCE [LARGE SCALE GENOMIC DNA]</scope>
</reference>
<dbReference type="OrthoDB" id="1747252at2759"/>
<evidence type="ECO:0000313" key="1">
    <source>
        <dbReference type="EMBL" id="VDM35552.1"/>
    </source>
</evidence>
<sequence>MPVGLACRLRCYRLAFRCLHTTVALPKNNSQRYRVHSSPGNTSCKATSRRESVANLRAASSRARWEAEGVAEAKVKGLRPPPTFNVFFAERFERKRWPLRDAVAMLREAAAPEMFNCLENALYAKVTLNQRTKKANKFISKLETSTTLPHQLDFLPKRRIIVLTNVRTAAAFLILSPLIRHPLLDFL</sequence>
<proteinExistence type="predicted"/>
<name>A0A0R3XAL1_HYDTA</name>
<dbReference type="STRING" id="6205.A0A0R3XAL1"/>
<protein>
    <submittedName>
        <fullName evidence="3">39S ribosomal protein L20, mitochondrial</fullName>
    </submittedName>
</protein>
<dbReference type="EMBL" id="UYWX01021880">
    <property type="protein sequence ID" value="VDM35552.1"/>
    <property type="molecule type" value="Genomic_DNA"/>
</dbReference>
<evidence type="ECO:0000313" key="2">
    <source>
        <dbReference type="Proteomes" id="UP000274429"/>
    </source>
</evidence>
<organism evidence="3">
    <name type="scientific">Hydatigena taeniaeformis</name>
    <name type="common">Feline tapeworm</name>
    <name type="synonym">Taenia taeniaeformis</name>
    <dbReference type="NCBI Taxonomy" id="6205"/>
    <lineage>
        <taxon>Eukaryota</taxon>
        <taxon>Metazoa</taxon>
        <taxon>Spiralia</taxon>
        <taxon>Lophotrochozoa</taxon>
        <taxon>Platyhelminthes</taxon>
        <taxon>Cestoda</taxon>
        <taxon>Eucestoda</taxon>
        <taxon>Cyclophyllidea</taxon>
        <taxon>Taeniidae</taxon>
        <taxon>Hydatigera</taxon>
    </lineage>
</organism>
<dbReference type="WBParaSite" id="TTAC_0001058801-mRNA-1">
    <property type="protein sequence ID" value="TTAC_0001058801-mRNA-1"/>
    <property type="gene ID" value="TTAC_0001058801"/>
</dbReference>
<dbReference type="Proteomes" id="UP000274429">
    <property type="component" value="Unassembled WGS sequence"/>
</dbReference>
<accession>A0A0R3XAL1</accession>
<reference evidence="3" key="1">
    <citation type="submission" date="2017-02" db="UniProtKB">
        <authorList>
            <consortium name="WormBaseParasite"/>
        </authorList>
    </citation>
    <scope>IDENTIFICATION</scope>
</reference>
<gene>
    <name evidence="1" type="ORF">TTAC_LOCUS10572</name>
</gene>
<evidence type="ECO:0000313" key="3">
    <source>
        <dbReference type="WBParaSite" id="TTAC_0001058801-mRNA-1"/>
    </source>
</evidence>
<dbReference type="AlphaFoldDB" id="A0A0R3XAL1"/>